<feature type="transmembrane region" description="Helical" evidence="7">
    <location>
        <begin position="429"/>
        <end position="446"/>
    </location>
</feature>
<feature type="transmembrane region" description="Helical" evidence="7">
    <location>
        <begin position="115"/>
        <end position="134"/>
    </location>
</feature>
<dbReference type="Gene3D" id="1.10.3720.10">
    <property type="entry name" value="MetI-like"/>
    <property type="match status" value="1"/>
</dbReference>
<dbReference type="PANTHER" id="PTHR43386">
    <property type="entry name" value="OLIGOPEPTIDE TRANSPORT SYSTEM PERMEASE PROTEIN APPC"/>
    <property type="match status" value="1"/>
</dbReference>
<dbReference type="HOGENOM" id="CLU_031271_1_0_11"/>
<feature type="transmembrane region" description="Helical" evidence="7">
    <location>
        <begin position="452"/>
        <end position="473"/>
    </location>
</feature>
<dbReference type="EMBL" id="CP001620">
    <property type="protein sequence ID" value="ACR17836.1"/>
    <property type="molecule type" value="Genomic_DNA"/>
</dbReference>
<evidence type="ECO:0000256" key="2">
    <source>
        <dbReference type="ARBA" id="ARBA00022448"/>
    </source>
</evidence>
<feature type="transmembrane region" description="Helical" evidence="7">
    <location>
        <begin position="515"/>
        <end position="533"/>
    </location>
</feature>
<feature type="transmembrane region" description="Helical" evidence="7">
    <location>
        <begin position="190"/>
        <end position="213"/>
    </location>
</feature>
<dbReference type="GO" id="GO:0005886">
    <property type="term" value="C:plasma membrane"/>
    <property type="evidence" value="ECO:0007669"/>
    <property type="project" value="UniProtKB-SubCell"/>
</dbReference>
<feature type="transmembrane region" description="Helical" evidence="7">
    <location>
        <begin position="14"/>
        <end position="39"/>
    </location>
</feature>
<evidence type="ECO:0000256" key="3">
    <source>
        <dbReference type="ARBA" id="ARBA00022475"/>
    </source>
</evidence>
<feature type="transmembrane region" description="Helical" evidence="7">
    <location>
        <begin position="336"/>
        <end position="357"/>
    </location>
</feature>
<dbReference type="OrthoDB" id="8480309at2"/>
<keyword evidence="2 7" id="KW-0813">Transport</keyword>
<evidence type="ECO:0000256" key="7">
    <source>
        <dbReference type="RuleBase" id="RU363032"/>
    </source>
</evidence>
<evidence type="ECO:0000256" key="6">
    <source>
        <dbReference type="ARBA" id="ARBA00023136"/>
    </source>
</evidence>
<dbReference type="RefSeq" id="WP_012731723.1">
    <property type="nucleotide sequence ID" value="NC_012704.1"/>
</dbReference>
<feature type="transmembrane region" description="Helical" evidence="7">
    <location>
        <begin position="292"/>
        <end position="315"/>
    </location>
</feature>
<feature type="transmembrane region" description="Helical" evidence="7">
    <location>
        <begin position="244"/>
        <end position="265"/>
    </location>
</feature>
<evidence type="ECO:0000256" key="5">
    <source>
        <dbReference type="ARBA" id="ARBA00022989"/>
    </source>
</evidence>
<dbReference type="SUPFAM" id="SSF161098">
    <property type="entry name" value="MetI-like"/>
    <property type="match status" value="1"/>
</dbReference>
<keyword evidence="10" id="KW-1185">Reference proteome</keyword>
<keyword evidence="6 7" id="KW-0472">Membrane</keyword>
<evidence type="ECO:0000313" key="9">
    <source>
        <dbReference type="EMBL" id="ACR17836.1"/>
    </source>
</evidence>
<accession>C4LJ31</accession>
<dbReference type="Pfam" id="PF00528">
    <property type="entry name" value="BPD_transp_1"/>
    <property type="match status" value="2"/>
</dbReference>
<dbReference type="eggNOG" id="COG1173">
    <property type="taxonomic scope" value="Bacteria"/>
</dbReference>
<feature type="transmembrane region" description="Helical" evidence="7">
    <location>
        <begin position="553"/>
        <end position="575"/>
    </location>
</feature>
<dbReference type="KEGG" id="ckp:ckrop_1085"/>
<name>C4LJ31_CORK4</name>
<dbReference type="eggNOG" id="COG0601">
    <property type="taxonomic scope" value="Bacteria"/>
</dbReference>
<evidence type="ECO:0000256" key="4">
    <source>
        <dbReference type="ARBA" id="ARBA00022692"/>
    </source>
</evidence>
<dbReference type="PROSITE" id="PS50928">
    <property type="entry name" value="ABC_TM1"/>
    <property type="match status" value="1"/>
</dbReference>
<dbReference type="InterPro" id="IPR050366">
    <property type="entry name" value="BP-dependent_transpt_permease"/>
</dbReference>
<evidence type="ECO:0000313" key="10">
    <source>
        <dbReference type="Proteomes" id="UP000001473"/>
    </source>
</evidence>
<keyword evidence="4 7" id="KW-0812">Transmembrane</keyword>
<gene>
    <name evidence="9" type="ordered locus">ckrop_1085</name>
</gene>
<feature type="transmembrane region" description="Helical" evidence="7">
    <location>
        <begin position="155"/>
        <end position="178"/>
    </location>
</feature>
<evidence type="ECO:0000256" key="1">
    <source>
        <dbReference type="ARBA" id="ARBA00004651"/>
    </source>
</evidence>
<dbReference type="GO" id="GO:0055085">
    <property type="term" value="P:transmembrane transport"/>
    <property type="evidence" value="ECO:0007669"/>
    <property type="project" value="InterPro"/>
</dbReference>
<dbReference type="AlphaFoldDB" id="C4LJ31"/>
<proteinExistence type="inferred from homology"/>
<keyword evidence="5 7" id="KW-1133">Transmembrane helix</keyword>
<sequence length="584" mass="62442">MPSRHRTARSYRSILGLLTGTTVLIVLGGLLFAAVLPWLSGRDIAVSVFRARESERTPDPEVIENIRNELDLPSNPIEGIQRFFVGFVHLDFGVSWVNPSNSAWNTVLAGFGPSVFLAGTATLLGTMIACALIWPRIYAYSQGRRSHAGLLSSAVLSSVPEFVLASLLISLIAIQLGYLPATGWDGLRYAILPVISLTIPISGMLSRILLIAVDTAATEPWVRTWLVNGIPGYRIRRSLIRRGFATLTPQIFLFFAGTLASTALVENIFSIPGIGRIAVQAATHQDVPVMQALLTLVLFIGVACGFLSRCIHYFMMRPIAQSHEAGLSHGQAHIDVGWVPPLMAIIPLVFALVVGSFRSSAITPTARLESPSLTHPLGTDQVGRDVLARMADGAIPTVGIALITTAVCVVIGVIIGLSGDWARVLGDTLNALPAVFIGLVIASVFGTSVWTAAVAVMAVGWIPIAAHCSALALDVRHQGHYKWARDSGAGRWRLLIVHTIPFVVPAALRHGATRLGHNILALAGLAFLGIGAGHDSPQWGTMLSEAAPYADRALWFALSPTCALILVGLSMTLLADHIVSRRRS</sequence>
<dbReference type="PANTHER" id="PTHR43386:SF1">
    <property type="entry name" value="D,D-DIPEPTIDE TRANSPORT SYSTEM PERMEASE PROTEIN DDPC-RELATED"/>
    <property type="match status" value="1"/>
</dbReference>
<dbReference type="InterPro" id="IPR035906">
    <property type="entry name" value="MetI-like_sf"/>
</dbReference>
<comment type="subcellular location">
    <subcellularLocation>
        <location evidence="1 7">Cell membrane</location>
        <topology evidence="1 7">Multi-pass membrane protein</topology>
    </subcellularLocation>
</comment>
<reference evidence="9 10" key="1">
    <citation type="journal article" date="2008" name="J. Biotechnol.">
        <title>Ultrafast pyrosequencing of Corynebacterium kroppenstedtii DSM44385 revealed insights into the physiology of a lipophilic corynebacterium that lacks mycolic acids.</title>
        <authorList>
            <person name="Tauch A."/>
            <person name="Schneider J."/>
            <person name="Szczepanowski R."/>
            <person name="Tilker A."/>
            <person name="Viehoever P."/>
            <person name="Gartemann K.-H."/>
            <person name="Arnold W."/>
            <person name="Blom J."/>
            <person name="Brinkrolf K."/>
            <person name="Brune I."/>
            <person name="Goetker S."/>
            <person name="Weisshaar B."/>
            <person name="Goesmann A."/>
            <person name="Droege M."/>
            <person name="Puehler A."/>
        </authorList>
    </citation>
    <scope>NUCLEOTIDE SEQUENCE [LARGE SCALE GENOMIC DNA]</scope>
    <source>
        <strain evidence="10">DSM 44385 / JCM 11950 / CIP 105744 / CCUG 35717</strain>
    </source>
</reference>
<evidence type="ECO:0000259" key="8">
    <source>
        <dbReference type="PROSITE" id="PS50928"/>
    </source>
</evidence>
<dbReference type="InterPro" id="IPR000515">
    <property type="entry name" value="MetI-like"/>
</dbReference>
<dbReference type="Proteomes" id="UP000001473">
    <property type="component" value="Chromosome"/>
</dbReference>
<dbReference type="STRING" id="645127.ckrop_1085"/>
<organism evidence="9 10">
    <name type="scientific">Corynebacterium kroppenstedtii (strain DSM 44385 / JCM 11950 / CIP 105744 / CCUG 35717)</name>
    <dbReference type="NCBI Taxonomy" id="645127"/>
    <lineage>
        <taxon>Bacteria</taxon>
        <taxon>Bacillati</taxon>
        <taxon>Actinomycetota</taxon>
        <taxon>Actinomycetes</taxon>
        <taxon>Mycobacteriales</taxon>
        <taxon>Corynebacteriaceae</taxon>
        <taxon>Corynebacterium</taxon>
    </lineage>
</organism>
<feature type="transmembrane region" description="Helical" evidence="7">
    <location>
        <begin position="394"/>
        <end position="417"/>
    </location>
</feature>
<dbReference type="CDD" id="cd06261">
    <property type="entry name" value="TM_PBP2"/>
    <property type="match status" value="1"/>
</dbReference>
<feature type="domain" description="ABC transmembrane type-1" evidence="8">
    <location>
        <begin position="390"/>
        <end position="575"/>
    </location>
</feature>
<protein>
    <submittedName>
        <fullName evidence="9">ABC-type transport system, permease protein</fullName>
    </submittedName>
</protein>
<comment type="similarity">
    <text evidence="7">Belongs to the binding-protein-dependent transport system permease family.</text>
</comment>
<keyword evidence="3" id="KW-1003">Cell membrane</keyword>